<dbReference type="AlphaFoldDB" id="A0A2M4DDU2"/>
<reference evidence="1" key="1">
    <citation type="submission" date="2018-01" db="EMBL/GenBank/DDBJ databases">
        <title>An insight into the sialome of Amazonian anophelines.</title>
        <authorList>
            <person name="Ribeiro J.M."/>
            <person name="Scarpassa V."/>
            <person name="Calvo E."/>
        </authorList>
    </citation>
    <scope>NUCLEOTIDE SEQUENCE</scope>
</reference>
<sequence length="94" mass="10535">MRVSLRASLLLVIRRGIAFAEAVVCPYLVGTALSWNGSKDTVIRWTAFRLTSFNCFPIADTIPPDRRNAPPTFMDILSSISRFPLRFSVFNVVS</sequence>
<organism evidence="1">
    <name type="scientific">Anopheles darlingi</name>
    <name type="common">Mosquito</name>
    <dbReference type="NCBI Taxonomy" id="43151"/>
    <lineage>
        <taxon>Eukaryota</taxon>
        <taxon>Metazoa</taxon>
        <taxon>Ecdysozoa</taxon>
        <taxon>Arthropoda</taxon>
        <taxon>Hexapoda</taxon>
        <taxon>Insecta</taxon>
        <taxon>Pterygota</taxon>
        <taxon>Neoptera</taxon>
        <taxon>Endopterygota</taxon>
        <taxon>Diptera</taxon>
        <taxon>Nematocera</taxon>
        <taxon>Culicoidea</taxon>
        <taxon>Culicidae</taxon>
        <taxon>Anophelinae</taxon>
        <taxon>Anopheles</taxon>
    </lineage>
</organism>
<dbReference type="EMBL" id="GGFL01011592">
    <property type="protein sequence ID" value="MBW75770.1"/>
    <property type="molecule type" value="Transcribed_RNA"/>
</dbReference>
<name>A0A2M4DDU2_ANODA</name>
<proteinExistence type="predicted"/>
<evidence type="ECO:0000313" key="1">
    <source>
        <dbReference type="EMBL" id="MBW75770.1"/>
    </source>
</evidence>
<protein>
    <submittedName>
        <fullName evidence="1">Putative secreted protein</fullName>
    </submittedName>
</protein>
<accession>A0A2M4DDU2</accession>